<keyword evidence="4" id="KW-1185">Reference proteome</keyword>
<evidence type="ECO:0000259" key="2">
    <source>
        <dbReference type="PROSITE" id="PS52006"/>
    </source>
</evidence>
<dbReference type="InterPro" id="IPR042517">
    <property type="entry name" value="Glyco_hydro_64_N_2"/>
</dbReference>
<dbReference type="Gene3D" id="2.60.110.10">
    <property type="entry name" value="Thaumatin"/>
    <property type="match status" value="1"/>
</dbReference>
<dbReference type="InterPro" id="IPR032477">
    <property type="entry name" value="Glyco_hydro_64"/>
</dbReference>
<reference evidence="3" key="1">
    <citation type="submission" date="2023-04" db="EMBL/GenBank/DDBJ databases">
        <title>Black Yeasts Isolated from many extreme environments.</title>
        <authorList>
            <person name="Coleine C."/>
            <person name="Stajich J.E."/>
            <person name="Selbmann L."/>
        </authorList>
    </citation>
    <scope>NUCLEOTIDE SEQUENCE</scope>
    <source>
        <strain evidence="3">CCFEE 5312</strain>
    </source>
</reference>
<dbReference type="Pfam" id="PF16483">
    <property type="entry name" value="Glyco_hydro_64"/>
    <property type="match status" value="1"/>
</dbReference>
<dbReference type="Proteomes" id="UP001271007">
    <property type="component" value="Unassembled WGS sequence"/>
</dbReference>
<sequence length="322" mass="34581">MDDFYLSVGATALSGDRNSILDRPWPWTANAASHGSSSKSPSPLTRPQPRQRQSSRLCLSLGCRRQSGDVKGSFYYPSDPSSQTPQAISANIALPLPALGESLKIAIPGYVEGARVWFADGKLDFSVVSTPDGPALVQPTARNPDDASADINWDFVELTYIAGYGLFANLSFVDFLGMSLGMRLETHSSDPQLVKGIPRDAAQQVCNKLKQHSGVDRKSWADICVPGSNGEVLRVTSLSALLSQQPAAFGSFFSRYIERVWERYASSPLTIHSQSPAGKVSCTIDGGGLLKCNGDNQGFSKPLASNIFGCNTGPFAIRQSDN</sequence>
<dbReference type="EMBL" id="JAWDJX010000020">
    <property type="protein sequence ID" value="KAK3052601.1"/>
    <property type="molecule type" value="Genomic_DNA"/>
</dbReference>
<feature type="compositionally biased region" description="Low complexity" evidence="1">
    <location>
        <begin position="33"/>
        <end position="55"/>
    </location>
</feature>
<dbReference type="Gene3D" id="3.30.920.50">
    <property type="entry name" value="Beta-1,3-glucanase, C-terminal domain"/>
    <property type="match status" value="1"/>
</dbReference>
<dbReference type="PROSITE" id="PS52006">
    <property type="entry name" value="GH64"/>
    <property type="match status" value="1"/>
</dbReference>
<name>A0AAJ0DEV6_9PEZI</name>
<dbReference type="InterPro" id="IPR037398">
    <property type="entry name" value="Glyco_hydro_64_fam"/>
</dbReference>
<dbReference type="InterPro" id="IPR037176">
    <property type="entry name" value="Osmotin/thaumatin-like_sf"/>
</dbReference>
<protein>
    <recommendedName>
        <fullName evidence="2">GH64 domain-containing protein</fullName>
    </recommendedName>
</protein>
<comment type="caution">
    <text evidence="3">The sequence shown here is derived from an EMBL/GenBank/DDBJ whole genome shotgun (WGS) entry which is preliminary data.</text>
</comment>
<organism evidence="3 4">
    <name type="scientific">Extremus antarcticus</name>
    <dbReference type="NCBI Taxonomy" id="702011"/>
    <lineage>
        <taxon>Eukaryota</taxon>
        <taxon>Fungi</taxon>
        <taxon>Dikarya</taxon>
        <taxon>Ascomycota</taxon>
        <taxon>Pezizomycotina</taxon>
        <taxon>Dothideomycetes</taxon>
        <taxon>Dothideomycetidae</taxon>
        <taxon>Mycosphaerellales</taxon>
        <taxon>Extremaceae</taxon>
        <taxon>Extremus</taxon>
    </lineage>
</organism>
<evidence type="ECO:0000313" key="3">
    <source>
        <dbReference type="EMBL" id="KAK3052601.1"/>
    </source>
</evidence>
<dbReference type="PANTHER" id="PTHR38165">
    <property type="match status" value="1"/>
</dbReference>
<evidence type="ECO:0000256" key="1">
    <source>
        <dbReference type="SAM" id="MobiDB-lite"/>
    </source>
</evidence>
<gene>
    <name evidence="3" type="ORF">LTR09_006456</name>
</gene>
<feature type="domain" description="GH64" evidence="2">
    <location>
        <begin position="37"/>
        <end position="322"/>
    </location>
</feature>
<evidence type="ECO:0000313" key="4">
    <source>
        <dbReference type="Proteomes" id="UP001271007"/>
    </source>
</evidence>
<accession>A0AAJ0DEV6</accession>
<proteinExistence type="predicted"/>
<feature type="region of interest" description="Disordered" evidence="1">
    <location>
        <begin position="31"/>
        <end position="55"/>
    </location>
</feature>
<dbReference type="PANTHER" id="PTHR38165:SF1">
    <property type="entry name" value="GLUCANASE B"/>
    <property type="match status" value="1"/>
</dbReference>
<dbReference type="AlphaFoldDB" id="A0AAJ0DEV6"/>